<dbReference type="SUPFAM" id="SSF143100">
    <property type="entry name" value="TTHA1013/TTHA0281-like"/>
    <property type="match status" value="1"/>
</dbReference>
<dbReference type="InterPro" id="IPR008651">
    <property type="entry name" value="Uncharacterised_HicB"/>
</dbReference>
<dbReference type="Pfam" id="PF05534">
    <property type="entry name" value="HicB"/>
    <property type="match status" value="1"/>
</dbReference>
<dbReference type="SUPFAM" id="SSF47598">
    <property type="entry name" value="Ribbon-helix-helix"/>
    <property type="match status" value="1"/>
</dbReference>
<sequence length="157" mass="17604">MSQTFEYKDFIGSVEASIEDGILFGKILFINALITYEAETLRDLKKEFEDAVDDYLEMCQENGIDAIRSFAGKFNVRIPPELHKKAATMAAKQGINLNAFVTDAISHQVAACEREIPTTYRYMEQQLTITATKANDFDSNTTAARINSKIVEVSYAN</sequence>
<organism evidence="1 2">
    <name type="scientific">Haemophilus influenzae F3047</name>
    <dbReference type="NCBI Taxonomy" id="935897"/>
    <lineage>
        <taxon>Bacteria</taxon>
        <taxon>Pseudomonadati</taxon>
        <taxon>Pseudomonadota</taxon>
        <taxon>Gammaproteobacteria</taxon>
        <taxon>Pasteurellales</taxon>
        <taxon>Pasteurellaceae</taxon>
        <taxon>Haemophilus</taxon>
    </lineage>
</organism>
<protein>
    <recommendedName>
        <fullName evidence="3">Type II toxin-antitoxin system HicB family antitoxin</fullName>
    </recommendedName>
</protein>
<reference evidence="1 2" key="1">
    <citation type="journal article" date="2012" name="Emerg. Infect. Dis.">
        <title>Lineage-specific Virulence Determinants of Haemophilus influenzae Biogroup aegyptius.</title>
        <authorList>
            <person name="Strouts F.R."/>
            <person name="Power P."/>
            <person name="Croucher N.J."/>
            <person name="Corton N."/>
            <person name="van Tonder A."/>
            <person name="Quail M.A."/>
            <person name="Langford P.R."/>
            <person name="Hudson M.J."/>
            <person name="Parkhill J."/>
            <person name="Kroll J.S."/>
            <person name="Bentley S.D."/>
        </authorList>
    </citation>
    <scope>NUCLEOTIDE SEQUENCE [LARGE SCALE GENOMIC DNA]</scope>
    <source>
        <strain evidence="1 2">F3047</strain>
    </source>
</reference>
<gene>
    <name evidence="1" type="ORF">HICON_15490</name>
</gene>
<evidence type="ECO:0000313" key="2">
    <source>
        <dbReference type="Proteomes" id="UP000006797"/>
    </source>
</evidence>
<dbReference type="Proteomes" id="UP000006797">
    <property type="component" value="Chromosome"/>
</dbReference>
<dbReference type="RefSeq" id="WP_013527625.1">
    <property type="nucleotide sequence ID" value="NC_014922.1"/>
</dbReference>
<dbReference type="InterPro" id="IPR035069">
    <property type="entry name" value="TTHA1013/TTHA0281-like"/>
</dbReference>
<dbReference type="EMBL" id="FQ670204">
    <property type="protein sequence ID" value="CBY87009.1"/>
    <property type="molecule type" value="Genomic_DNA"/>
</dbReference>
<dbReference type="KEGG" id="hil:HICON_15490"/>
<proteinExistence type="predicted"/>
<accession>A0AAV2U466</accession>
<evidence type="ECO:0000313" key="1">
    <source>
        <dbReference type="EMBL" id="CBY87009.1"/>
    </source>
</evidence>
<name>A0AAV2U466_HAEIF</name>
<dbReference type="InterPro" id="IPR010985">
    <property type="entry name" value="Ribbon_hlx_hlx"/>
</dbReference>
<evidence type="ECO:0008006" key="3">
    <source>
        <dbReference type="Google" id="ProtNLM"/>
    </source>
</evidence>
<dbReference type="GO" id="GO:0006355">
    <property type="term" value="P:regulation of DNA-templated transcription"/>
    <property type="evidence" value="ECO:0007669"/>
    <property type="project" value="InterPro"/>
</dbReference>
<dbReference type="AlphaFoldDB" id="A0AAV2U466"/>